<evidence type="ECO:0000256" key="7">
    <source>
        <dbReference type="ARBA" id="ARBA00037368"/>
    </source>
</evidence>
<dbReference type="PANTHER" id="PTHR21064">
    <property type="entry name" value="AMINOGLYCOSIDE PHOSPHOTRANSFERASE DOMAIN-CONTAINING PROTEIN-RELATED"/>
    <property type="match status" value="1"/>
</dbReference>
<name>A0A6P8IHU1_ACTTE</name>
<dbReference type="PANTHER" id="PTHR21064:SF1">
    <property type="entry name" value="HYDROXYLYSINE KINASE"/>
    <property type="match status" value="1"/>
</dbReference>
<protein>
    <recommendedName>
        <fullName evidence="9">Hydroxylysine kinase</fullName>
        <ecNumber evidence="8">2.7.1.81</ecNumber>
    </recommendedName>
</protein>
<dbReference type="GO" id="GO:0005737">
    <property type="term" value="C:cytoplasm"/>
    <property type="evidence" value="ECO:0007669"/>
    <property type="project" value="UniProtKB-SubCell"/>
</dbReference>
<reference evidence="12" key="1">
    <citation type="submission" date="2025-08" db="UniProtKB">
        <authorList>
            <consortium name="RefSeq"/>
        </authorList>
    </citation>
    <scope>IDENTIFICATION</scope>
    <source>
        <tissue evidence="12">Tentacle</tissue>
    </source>
</reference>
<proteinExistence type="inferred from homology"/>
<dbReference type="GO" id="GO:0047992">
    <property type="term" value="F:hydroxylysine kinase activity"/>
    <property type="evidence" value="ECO:0007669"/>
    <property type="project" value="UniProtKB-EC"/>
</dbReference>
<comment type="function">
    <text evidence="7">Catalyzes the GTP-dependent phosphorylation of 5-hydroxy-L-lysine.</text>
</comment>
<dbReference type="GeneID" id="116301468"/>
<feature type="domain" description="Aminoglycoside phosphotransferase" evidence="10">
    <location>
        <begin position="30"/>
        <end position="283"/>
    </location>
</feature>
<evidence type="ECO:0000313" key="12">
    <source>
        <dbReference type="RefSeq" id="XP_031566391.1"/>
    </source>
</evidence>
<comment type="subcellular location">
    <subcellularLocation>
        <location evidence="1">Cytoplasm</location>
    </subcellularLocation>
</comment>
<keyword evidence="5" id="KW-0418">Kinase</keyword>
<dbReference type="Proteomes" id="UP000515163">
    <property type="component" value="Unplaced"/>
</dbReference>
<evidence type="ECO:0000256" key="1">
    <source>
        <dbReference type="ARBA" id="ARBA00004496"/>
    </source>
</evidence>
<evidence type="ECO:0000259" key="10">
    <source>
        <dbReference type="Pfam" id="PF01636"/>
    </source>
</evidence>
<evidence type="ECO:0000256" key="9">
    <source>
        <dbReference type="ARBA" id="ARBA00040505"/>
    </source>
</evidence>
<dbReference type="AlphaFoldDB" id="A0A6P8IHU1"/>
<organism evidence="11 12">
    <name type="scientific">Actinia tenebrosa</name>
    <name type="common">Australian red waratah sea anemone</name>
    <dbReference type="NCBI Taxonomy" id="6105"/>
    <lineage>
        <taxon>Eukaryota</taxon>
        <taxon>Metazoa</taxon>
        <taxon>Cnidaria</taxon>
        <taxon>Anthozoa</taxon>
        <taxon>Hexacorallia</taxon>
        <taxon>Actiniaria</taxon>
        <taxon>Actiniidae</taxon>
        <taxon>Actinia</taxon>
    </lineage>
</organism>
<keyword evidence="4" id="KW-0808">Transferase</keyword>
<dbReference type="OrthoDB" id="9973935at2759"/>
<gene>
    <name evidence="12" type="primary">LOC116301468</name>
</gene>
<evidence type="ECO:0000256" key="6">
    <source>
        <dbReference type="ARBA" id="ARBA00036820"/>
    </source>
</evidence>
<dbReference type="EC" id="2.7.1.81" evidence="8"/>
<keyword evidence="11" id="KW-1185">Reference proteome</keyword>
<dbReference type="Pfam" id="PF01636">
    <property type="entry name" value="APH"/>
    <property type="match status" value="1"/>
</dbReference>
<evidence type="ECO:0000256" key="4">
    <source>
        <dbReference type="ARBA" id="ARBA00022679"/>
    </source>
</evidence>
<dbReference type="InterPro" id="IPR011009">
    <property type="entry name" value="Kinase-like_dom_sf"/>
</dbReference>
<evidence type="ECO:0000256" key="8">
    <source>
        <dbReference type="ARBA" id="ARBA00038873"/>
    </source>
</evidence>
<evidence type="ECO:0000313" key="11">
    <source>
        <dbReference type="Proteomes" id="UP000515163"/>
    </source>
</evidence>
<dbReference type="InterPro" id="IPR002575">
    <property type="entry name" value="Aminoglycoside_PTrfase"/>
</dbReference>
<comment type="catalytic activity">
    <reaction evidence="6">
        <text>(5R)-5-hydroxy-L-lysine + GTP = (5R)-5-phosphooxy-L-lysine + GDP + H(+)</text>
        <dbReference type="Rhea" id="RHEA:19049"/>
        <dbReference type="ChEBI" id="CHEBI:15378"/>
        <dbReference type="ChEBI" id="CHEBI:37565"/>
        <dbReference type="ChEBI" id="CHEBI:57882"/>
        <dbReference type="ChEBI" id="CHEBI:58189"/>
        <dbReference type="ChEBI" id="CHEBI:58357"/>
        <dbReference type="EC" id="2.7.1.81"/>
    </reaction>
</comment>
<dbReference type="SUPFAM" id="SSF56112">
    <property type="entry name" value="Protein kinase-like (PK-like)"/>
    <property type="match status" value="1"/>
</dbReference>
<evidence type="ECO:0000256" key="3">
    <source>
        <dbReference type="ARBA" id="ARBA00022490"/>
    </source>
</evidence>
<dbReference type="InterPro" id="IPR050249">
    <property type="entry name" value="Pseudomonas-type_ThrB"/>
</dbReference>
<dbReference type="KEGG" id="aten:116301468"/>
<dbReference type="RefSeq" id="XP_031566391.1">
    <property type="nucleotide sequence ID" value="XM_031710531.1"/>
</dbReference>
<accession>A0A6P8IHU1</accession>
<keyword evidence="3" id="KW-0963">Cytoplasm</keyword>
<evidence type="ECO:0000256" key="2">
    <source>
        <dbReference type="ARBA" id="ARBA00006219"/>
    </source>
</evidence>
<comment type="similarity">
    <text evidence="2">Belongs to the aminoglycoside phosphotransferase family.</text>
</comment>
<evidence type="ECO:0000256" key="5">
    <source>
        <dbReference type="ARBA" id="ARBA00022777"/>
    </source>
</evidence>
<dbReference type="InParanoid" id="A0A6P8IHU1"/>
<dbReference type="Gene3D" id="3.90.1200.10">
    <property type="match status" value="1"/>
</dbReference>
<sequence length="369" mass="42011">MSLVRPEVSNDLAMSLAKSLFGFSHISKLKELESFSDRNFYIKGTRIHNDQPGEFVLKVLNSLDSQEKEQLDAEIKASEFLRERGFPCPEIFSVVGADDKMPHVKLADGSPREISKTAGCVVRLIAFLPGDVVDSLERNPELMFTIGKLVGALSLQFKDFSHPGLKSRSEQNFRWDVLEIMNLEKYMVSLTDEYQIHLFREVQESFVSKVKPKLGEFRRGAVHNDLSGENLLVSKPPYTVTGVVDFGDTMESVLISELSNAMAFFMKGDRGIEFSGYILAGYQSVFPLSRHELELLYYFVAARLTQIALHSQCNVIKQPDDKSMQACLNKYFSTIRSFWSRSKEDVEKIWHVCEEKLRNSIKNNQPLNK</sequence>